<gene>
    <name evidence="2" type="ORF">STAS_09602</name>
</gene>
<reference evidence="3" key="1">
    <citation type="journal article" date="2019" name="Curr. Biol.">
        <title>Genome Sequence of Striga asiatica Provides Insight into the Evolution of Plant Parasitism.</title>
        <authorList>
            <person name="Yoshida S."/>
            <person name="Kim S."/>
            <person name="Wafula E.K."/>
            <person name="Tanskanen J."/>
            <person name="Kim Y.M."/>
            <person name="Honaas L."/>
            <person name="Yang Z."/>
            <person name="Spallek T."/>
            <person name="Conn C.E."/>
            <person name="Ichihashi Y."/>
            <person name="Cheong K."/>
            <person name="Cui S."/>
            <person name="Der J.P."/>
            <person name="Gundlach H."/>
            <person name="Jiao Y."/>
            <person name="Hori C."/>
            <person name="Ishida J.K."/>
            <person name="Kasahara H."/>
            <person name="Kiba T."/>
            <person name="Kim M.S."/>
            <person name="Koo N."/>
            <person name="Laohavisit A."/>
            <person name="Lee Y.H."/>
            <person name="Lumba S."/>
            <person name="McCourt P."/>
            <person name="Mortimer J.C."/>
            <person name="Mutuku J.M."/>
            <person name="Nomura T."/>
            <person name="Sasaki-Sekimoto Y."/>
            <person name="Seto Y."/>
            <person name="Wang Y."/>
            <person name="Wakatake T."/>
            <person name="Sakakibara H."/>
            <person name="Demura T."/>
            <person name="Yamaguchi S."/>
            <person name="Yoneyama K."/>
            <person name="Manabe R.I."/>
            <person name="Nelson D.C."/>
            <person name="Schulman A.H."/>
            <person name="Timko M.P."/>
            <person name="dePamphilis C.W."/>
            <person name="Choi D."/>
            <person name="Shirasu K."/>
        </authorList>
    </citation>
    <scope>NUCLEOTIDE SEQUENCE [LARGE SCALE GENOMIC DNA]</scope>
    <source>
        <strain evidence="3">cv. UVA1</strain>
    </source>
</reference>
<name>A0A5A7PL84_STRAF</name>
<dbReference type="Pfam" id="PF22272">
    <property type="entry name" value="LEA_3b"/>
    <property type="match status" value="1"/>
</dbReference>
<dbReference type="EMBL" id="BKCP01004738">
    <property type="protein sequence ID" value="GER33464.1"/>
    <property type="molecule type" value="Genomic_DNA"/>
</dbReference>
<evidence type="ECO:0000313" key="2">
    <source>
        <dbReference type="EMBL" id="GER33464.1"/>
    </source>
</evidence>
<evidence type="ECO:0000256" key="1">
    <source>
        <dbReference type="SAM" id="MobiDB-lite"/>
    </source>
</evidence>
<dbReference type="AlphaFoldDB" id="A0A5A7PL84"/>
<organism evidence="2 3">
    <name type="scientific">Striga asiatica</name>
    <name type="common">Asiatic witchweed</name>
    <name type="synonym">Buchnera asiatica</name>
    <dbReference type="NCBI Taxonomy" id="4170"/>
    <lineage>
        <taxon>Eukaryota</taxon>
        <taxon>Viridiplantae</taxon>
        <taxon>Streptophyta</taxon>
        <taxon>Embryophyta</taxon>
        <taxon>Tracheophyta</taxon>
        <taxon>Spermatophyta</taxon>
        <taxon>Magnoliopsida</taxon>
        <taxon>eudicotyledons</taxon>
        <taxon>Gunneridae</taxon>
        <taxon>Pentapetalae</taxon>
        <taxon>asterids</taxon>
        <taxon>lamiids</taxon>
        <taxon>Lamiales</taxon>
        <taxon>Orobanchaceae</taxon>
        <taxon>Buchnereae</taxon>
        <taxon>Striga</taxon>
    </lineage>
</organism>
<keyword evidence="3" id="KW-1185">Reference proteome</keyword>
<feature type="region of interest" description="Disordered" evidence="1">
    <location>
        <begin position="71"/>
        <end position="92"/>
    </location>
</feature>
<dbReference type="PANTHER" id="PTHR35122:SF2">
    <property type="entry name" value="OS04G0598000 PROTEIN"/>
    <property type="match status" value="1"/>
</dbReference>
<proteinExistence type="predicted"/>
<protein>
    <submittedName>
        <fullName evidence="2">Hydrogen peroxide induced protein 1</fullName>
    </submittedName>
</protein>
<dbReference type="Proteomes" id="UP000325081">
    <property type="component" value="Unassembled WGS sequence"/>
</dbReference>
<dbReference type="OrthoDB" id="606645at2759"/>
<comment type="caution">
    <text evidence="2">The sequence shown here is derived from an EMBL/GenBank/DDBJ whole genome shotgun (WGS) entry which is preliminary data.</text>
</comment>
<dbReference type="InterPro" id="IPR039291">
    <property type="entry name" value="At5g17165-like"/>
</dbReference>
<evidence type="ECO:0000313" key="3">
    <source>
        <dbReference type="Proteomes" id="UP000325081"/>
    </source>
</evidence>
<dbReference type="PANTHER" id="PTHR35122">
    <property type="entry name" value="OSJNBA0093F12.14 PROTEIN"/>
    <property type="match status" value="1"/>
</dbReference>
<sequence>MAANLKSRGLASLGKRFVGQIHSRDPVSAAPYTLRIIHNSTYDKNLDENTHSAVVPDHVMPPQVEEYWAPHPKTGVFGPSSDEKQSLGLDSGAYPSAESVLEQKAFFRPLEDLEKPQVQP</sequence>
<accession>A0A5A7PL84</accession>